<dbReference type="InterPro" id="IPR036412">
    <property type="entry name" value="HAD-like_sf"/>
</dbReference>
<evidence type="ECO:0000313" key="3">
    <source>
        <dbReference type="EMBL" id="ETR70978.1"/>
    </source>
</evidence>
<dbReference type="SUPFAM" id="SSF56784">
    <property type="entry name" value="HAD-like"/>
    <property type="match status" value="1"/>
</dbReference>
<dbReference type="Proteomes" id="UP000189670">
    <property type="component" value="Unassembled WGS sequence"/>
</dbReference>
<dbReference type="GO" id="GO:0009264">
    <property type="term" value="P:deoxyribonucleotide catabolic process"/>
    <property type="evidence" value="ECO:0007669"/>
    <property type="project" value="InterPro"/>
</dbReference>
<organism evidence="3 4">
    <name type="scientific">Candidatus Magnetoglobus multicellularis str. Araruama</name>
    <dbReference type="NCBI Taxonomy" id="890399"/>
    <lineage>
        <taxon>Bacteria</taxon>
        <taxon>Pseudomonadati</taxon>
        <taxon>Thermodesulfobacteriota</taxon>
        <taxon>Desulfobacteria</taxon>
        <taxon>Desulfobacterales</taxon>
        <taxon>Desulfobacteraceae</taxon>
        <taxon>Candidatus Magnetoglobus</taxon>
    </lineage>
</organism>
<dbReference type="InterPro" id="IPR052419">
    <property type="entry name" value="5_3-deoxyribonucleotidase-like"/>
</dbReference>
<dbReference type="AlphaFoldDB" id="A0A1V1P855"/>
<evidence type="ECO:0000313" key="4">
    <source>
        <dbReference type="Proteomes" id="UP000189670"/>
    </source>
</evidence>
<dbReference type="Gene3D" id="3.40.50.1000">
    <property type="entry name" value="HAD superfamily/HAD-like"/>
    <property type="match status" value="1"/>
</dbReference>
<dbReference type="PANTHER" id="PTHR35134">
    <property type="entry name" value="NUCLEOTIDASE YQFW-RELATED"/>
    <property type="match status" value="1"/>
</dbReference>
<reference evidence="4" key="1">
    <citation type="submission" date="2012-11" db="EMBL/GenBank/DDBJ databases">
        <authorList>
            <person name="Lucero-Rivera Y.E."/>
            <person name="Tovar-Ramirez D."/>
        </authorList>
    </citation>
    <scope>NUCLEOTIDE SEQUENCE [LARGE SCALE GENOMIC DNA]</scope>
    <source>
        <strain evidence="4">Araruama</strain>
    </source>
</reference>
<gene>
    <name evidence="3" type="ORF">OMM_02828</name>
</gene>
<accession>A0A1V1P855</accession>
<name>A0A1V1P855_9BACT</name>
<feature type="active site" description="Proton donor" evidence="2">
    <location>
        <position position="12"/>
    </location>
</feature>
<dbReference type="InterPro" id="IPR010708">
    <property type="entry name" value="5'(3')-deoxyribonucleotidase"/>
</dbReference>
<dbReference type="EMBL" id="ATBP01000338">
    <property type="protein sequence ID" value="ETR70978.1"/>
    <property type="molecule type" value="Genomic_DNA"/>
</dbReference>
<dbReference type="InterPro" id="IPR023214">
    <property type="entry name" value="HAD_sf"/>
</dbReference>
<dbReference type="Pfam" id="PF06941">
    <property type="entry name" value="NT5C"/>
    <property type="match status" value="1"/>
</dbReference>
<comment type="caution">
    <text evidence="3">The sequence shown here is derived from an EMBL/GenBank/DDBJ whole genome shotgun (WGS) entry which is preliminary data.</text>
</comment>
<evidence type="ECO:0000256" key="2">
    <source>
        <dbReference type="PIRSR" id="PIRSR610708-1"/>
    </source>
</evidence>
<sequence>MIPLESIAFDIDGVVANTMGLFIDIVREKYDISISYDQITHYDLTQCLDIEFDIIWETLQQIMNGNHTQKLRPIDQAPNALQRLSQKSDRLLFITARPDAIPLESWFREALRLPESRFKIVATGDFQQKLAILDEHQIKYFVEDRMETCRLIYNNGFVPIVFRQPWNRESHSFIEVQSWDEIVAMID</sequence>
<dbReference type="PANTHER" id="PTHR35134:SF2">
    <property type="entry name" value="NUCLEOTIDASE YQFW-RELATED"/>
    <property type="match status" value="1"/>
</dbReference>
<dbReference type="GO" id="GO:0008253">
    <property type="term" value="F:5'-nucleotidase activity"/>
    <property type="evidence" value="ECO:0007669"/>
    <property type="project" value="InterPro"/>
</dbReference>
<feature type="active site" description="Nucleophile" evidence="2">
    <location>
        <position position="10"/>
    </location>
</feature>
<proteinExistence type="inferred from homology"/>
<evidence type="ECO:0000256" key="1">
    <source>
        <dbReference type="ARBA" id="ARBA00009589"/>
    </source>
</evidence>
<protein>
    <submittedName>
        <fullName evidence="3">Haloacid dehalogenase</fullName>
    </submittedName>
</protein>
<comment type="similarity">
    <text evidence="1">Belongs to the 5'(3')-deoxyribonucleotidase family.</text>
</comment>